<dbReference type="GO" id="GO:0005524">
    <property type="term" value="F:ATP binding"/>
    <property type="evidence" value="ECO:0007669"/>
    <property type="project" value="UniProtKB-KW"/>
</dbReference>
<dbReference type="AlphaFoldDB" id="A0A016VDG4"/>
<gene>
    <name evidence="14" type="primary">Acey_s0012.g1819</name>
    <name evidence="14" type="synonym">Acey-E01A2.5</name>
    <name evidence="14" type="ORF">Y032_0012g1819</name>
</gene>
<sequence length="287" mass="32521">MEVVGLVSGGKDSCYNMMCAVKAGHRIVALANLHPVSPGELDSYMYQSVGSEGIHMIAEAMELPLYRREIKGKPLNQDFDYSPTAGDEVEDLYELLKTVKEHHPSVQGVSAGAILSSYQKLRVEDVCKRLNLTPLCYLWERDQKELLREMISSGLDAVLVKVAAIGLDKKHLGMTLSEVESTLDRLHSHYGVHPCGEGGEYETFVLDCPLFHKRILIEESEVSIRYNVYFHRIILTYPVIPSARLKKKREQKVQNHRKLARTTVTHQDDPIAPVHYLRLSKLRLVDK</sequence>
<dbReference type="GO" id="GO:0017183">
    <property type="term" value="P:protein histidyl modification to diphthamide"/>
    <property type="evidence" value="ECO:0007669"/>
    <property type="project" value="UniProtKB-UniPathway"/>
</dbReference>
<evidence type="ECO:0000256" key="4">
    <source>
        <dbReference type="ARBA" id="ARBA00018426"/>
    </source>
</evidence>
<dbReference type="Proteomes" id="UP000024635">
    <property type="component" value="Unassembled WGS sequence"/>
</dbReference>
<dbReference type="CDD" id="cd01994">
    <property type="entry name" value="AANH_PF0828-like"/>
    <property type="match status" value="1"/>
</dbReference>
<comment type="catalytic activity">
    <reaction evidence="12">
        <text>diphthine-[translation elongation factor 2] + NH4(+) + ATP = diphthamide-[translation elongation factor 2] + AMP + diphosphate + H(+)</text>
        <dbReference type="Rhea" id="RHEA:19753"/>
        <dbReference type="Rhea" id="RHEA-COMP:10172"/>
        <dbReference type="Rhea" id="RHEA-COMP:10174"/>
        <dbReference type="ChEBI" id="CHEBI:15378"/>
        <dbReference type="ChEBI" id="CHEBI:16692"/>
        <dbReference type="ChEBI" id="CHEBI:28938"/>
        <dbReference type="ChEBI" id="CHEBI:30616"/>
        <dbReference type="ChEBI" id="CHEBI:33019"/>
        <dbReference type="ChEBI" id="CHEBI:82696"/>
        <dbReference type="ChEBI" id="CHEBI:456215"/>
        <dbReference type="EC" id="6.3.1.14"/>
    </reaction>
</comment>
<evidence type="ECO:0000256" key="9">
    <source>
        <dbReference type="ARBA" id="ARBA00031202"/>
    </source>
</evidence>
<dbReference type="EC" id="6.3.1.14" evidence="3"/>
<dbReference type="PANTHER" id="PTHR12196:SF2">
    <property type="entry name" value="DIPHTHINE--AMMONIA LIGASE"/>
    <property type="match status" value="1"/>
</dbReference>
<dbReference type="InterPro" id="IPR002761">
    <property type="entry name" value="Diphthami_syn_dom"/>
</dbReference>
<comment type="pathway">
    <text evidence="1">Protein modification; peptidyl-diphthamide biosynthesis.</text>
</comment>
<comment type="similarity">
    <text evidence="2">Belongs to the Diphthine--ammonia ligase family.</text>
</comment>
<evidence type="ECO:0000256" key="8">
    <source>
        <dbReference type="ARBA" id="ARBA00029814"/>
    </source>
</evidence>
<evidence type="ECO:0000256" key="10">
    <source>
        <dbReference type="ARBA" id="ARBA00031552"/>
    </source>
</evidence>
<evidence type="ECO:0000256" key="1">
    <source>
        <dbReference type="ARBA" id="ARBA00005156"/>
    </source>
</evidence>
<proteinExistence type="inferred from homology"/>
<evidence type="ECO:0000256" key="3">
    <source>
        <dbReference type="ARBA" id="ARBA00012089"/>
    </source>
</evidence>
<evidence type="ECO:0000256" key="7">
    <source>
        <dbReference type="ARBA" id="ARBA00022840"/>
    </source>
</evidence>
<dbReference type="InterPro" id="IPR014729">
    <property type="entry name" value="Rossmann-like_a/b/a_fold"/>
</dbReference>
<protein>
    <recommendedName>
        <fullName evidence="4">Diphthine--ammonia ligase</fullName>
        <ecNumber evidence="3">6.3.1.14</ecNumber>
    </recommendedName>
    <alternativeName>
        <fullName evidence="9">ATP-binding domain-containing protein 4</fullName>
    </alternativeName>
    <alternativeName>
        <fullName evidence="8">Diphthamide synthase</fullName>
    </alternativeName>
    <alternativeName>
        <fullName evidence="10">Diphthamide synthetase</fullName>
    </alternativeName>
    <alternativeName>
        <fullName evidence="11">Protein DPH6 homolog</fullName>
    </alternativeName>
</protein>
<dbReference type="OrthoDB" id="686384at2759"/>
<evidence type="ECO:0000256" key="11">
    <source>
        <dbReference type="ARBA" id="ARBA00032849"/>
    </source>
</evidence>
<dbReference type="Pfam" id="PF01902">
    <property type="entry name" value="Diphthami_syn_2"/>
    <property type="match status" value="1"/>
</dbReference>
<feature type="domain" description="Diphthamide synthase" evidence="13">
    <location>
        <begin position="1"/>
        <end position="231"/>
    </location>
</feature>
<keyword evidence="15" id="KW-1185">Reference proteome</keyword>
<evidence type="ECO:0000256" key="6">
    <source>
        <dbReference type="ARBA" id="ARBA00022741"/>
    </source>
</evidence>
<dbReference type="InterPro" id="IPR030662">
    <property type="entry name" value="DPH6/MJ0570"/>
</dbReference>
<name>A0A016VDG4_9BILA</name>
<evidence type="ECO:0000313" key="14">
    <source>
        <dbReference type="EMBL" id="EYC25316.1"/>
    </source>
</evidence>
<dbReference type="UniPathway" id="UPA00559"/>
<keyword evidence="5" id="KW-0436">Ligase</keyword>
<evidence type="ECO:0000256" key="5">
    <source>
        <dbReference type="ARBA" id="ARBA00022598"/>
    </source>
</evidence>
<accession>A0A016VDG4</accession>
<dbReference type="EMBL" id="JARK01001348">
    <property type="protein sequence ID" value="EYC25316.1"/>
    <property type="molecule type" value="Genomic_DNA"/>
</dbReference>
<dbReference type="PIRSF" id="PIRSF039123">
    <property type="entry name" value="Diphthamide_synthase"/>
    <property type="match status" value="1"/>
</dbReference>
<evidence type="ECO:0000259" key="13">
    <source>
        <dbReference type="Pfam" id="PF01902"/>
    </source>
</evidence>
<organism evidence="14 15">
    <name type="scientific">Ancylostoma ceylanicum</name>
    <dbReference type="NCBI Taxonomy" id="53326"/>
    <lineage>
        <taxon>Eukaryota</taxon>
        <taxon>Metazoa</taxon>
        <taxon>Ecdysozoa</taxon>
        <taxon>Nematoda</taxon>
        <taxon>Chromadorea</taxon>
        <taxon>Rhabditida</taxon>
        <taxon>Rhabditina</taxon>
        <taxon>Rhabditomorpha</taxon>
        <taxon>Strongyloidea</taxon>
        <taxon>Ancylostomatidae</taxon>
        <taxon>Ancylostomatinae</taxon>
        <taxon>Ancylostoma</taxon>
    </lineage>
</organism>
<keyword evidence="6" id="KW-0547">Nucleotide-binding</keyword>
<evidence type="ECO:0000313" key="15">
    <source>
        <dbReference type="Proteomes" id="UP000024635"/>
    </source>
</evidence>
<evidence type="ECO:0000256" key="12">
    <source>
        <dbReference type="ARBA" id="ARBA00048108"/>
    </source>
</evidence>
<evidence type="ECO:0000256" key="2">
    <source>
        <dbReference type="ARBA" id="ARBA00008496"/>
    </source>
</evidence>
<dbReference type="Gene3D" id="3.90.1490.10">
    <property type="entry name" value="putative n-type atp pyrophosphatase, domain 2"/>
    <property type="match status" value="1"/>
</dbReference>
<dbReference type="GO" id="GO:0017178">
    <property type="term" value="F:diphthine-ammonia ligase activity"/>
    <property type="evidence" value="ECO:0007669"/>
    <property type="project" value="UniProtKB-EC"/>
</dbReference>
<dbReference type="PANTHER" id="PTHR12196">
    <property type="entry name" value="DOMAIN OF UNKNOWN FUNCTION 71 DUF71 -CONTAINING PROTEIN"/>
    <property type="match status" value="1"/>
</dbReference>
<dbReference type="FunFam" id="3.90.1490.10:FF:000001">
    <property type="entry name" value="Diphthine--ammonia ligase"/>
    <property type="match status" value="1"/>
</dbReference>
<dbReference type="STRING" id="53326.A0A016VDG4"/>
<reference evidence="15" key="1">
    <citation type="journal article" date="2015" name="Nat. Genet.">
        <title>The genome and transcriptome of the zoonotic hookworm Ancylostoma ceylanicum identify infection-specific gene families.</title>
        <authorList>
            <person name="Schwarz E.M."/>
            <person name="Hu Y."/>
            <person name="Antoshechkin I."/>
            <person name="Miller M.M."/>
            <person name="Sternberg P.W."/>
            <person name="Aroian R.V."/>
        </authorList>
    </citation>
    <scope>NUCLEOTIDE SEQUENCE</scope>
    <source>
        <strain evidence="15">HY135</strain>
    </source>
</reference>
<comment type="caution">
    <text evidence="14">The sequence shown here is derived from an EMBL/GenBank/DDBJ whole genome shotgun (WGS) entry which is preliminary data.</text>
</comment>
<dbReference type="Gene3D" id="3.40.50.620">
    <property type="entry name" value="HUPs"/>
    <property type="match status" value="1"/>
</dbReference>
<dbReference type="FunFam" id="3.40.50.620:FF:000069">
    <property type="entry name" value="diphthine--ammonia ligase"/>
    <property type="match status" value="1"/>
</dbReference>
<keyword evidence="7" id="KW-0067">ATP-binding</keyword>
<dbReference type="NCBIfam" id="TIGR00290">
    <property type="entry name" value="MJ0570_dom"/>
    <property type="match status" value="1"/>
</dbReference>
<dbReference type="SUPFAM" id="SSF52402">
    <property type="entry name" value="Adenine nucleotide alpha hydrolases-like"/>
    <property type="match status" value="1"/>
</dbReference>